<gene>
    <name evidence="4" type="primary">ydaD_4</name>
    <name evidence="4" type="ORF">ETAA8_30140</name>
</gene>
<dbReference type="OrthoDB" id="266183at2"/>
<reference evidence="4 5" key="1">
    <citation type="submission" date="2019-02" db="EMBL/GenBank/DDBJ databases">
        <title>Deep-cultivation of Planctomycetes and their phenomic and genomic characterization uncovers novel biology.</title>
        <authorList>
            <person name="Wiegand S."/>
            <person name="Jogler M."/>
            <person name="Boedeker C."/>
            <person name="Pinto D."/>
            <person name="Vollmers J."/>
            <person name="Rivas-Marin E."/>
            <person name="Kohn T."/>
            <person name="Peeters S.H."/>
            <person name="Heuer A."/>
            <person name="Rast P."/>
            <person name="Oberbeckmann S."/>
            <person name="Bunk B."/>
            <person name="Jeske O."/>
            <person name="Meyerdierks A."/>
            <person name="Storesund J.E."/>
            <person name="Kallscheuer N."/>
            <person name="Luecker S."/>
            <person name="Lage O.M."/>
            <person name="Pohl T."/>
            <person name="Merkel B.J."/>
            <person name="Hornburger P."/>
            <person name="Mueller R.-W."/>
            <person name="Bruemmer F."/>
            <person name="Labrenz M."/>
            <person name="Spormann A.M."/>
            <person name="Op den Camp H."/>
            <person name="Overmann J."/>
            <person name="Amann R."/>
            <person name="Jetten M.S.M."/>
            <person name="Mascher T."/>
            <person name="Medema M.H."/>
            <person name="Devos D.P."/>
            <person name="Kaster A.-K."/>
            <person name="Ovreas L."/>
            <person name="Rohde M."/>
            <person name="Galperin M.Y."/>
            <person name="Jogler C."/>
        </authorList>
    </citation>
    <scope>NUCLEOTIDE SEQUENCE [LARGE SCALE GENOMIC DNA]</scope>
    <source>
        <strain evidence="4 5">ETA_A8</strain>
    </source>
</reference>
<dbReference type="Proteomes" id="UP000315017">
    <property type="component" value="Chromosome"/>
</dbReference>
<dbReference type="PANTHER" id="PTHR43639">
    <property type="entry name" value="OXIDOREDUCTASE, SHORT-CHAIN DEHYDROGENASE/REDUCTASE FAMILY (AFU_ORTHOLOGUE AFUA_5G02870)"/>
    <property type="match status" value="1"/>
</dbReference>
<feature type="domain" description="Ketoreductase" evidence="3">
    <location>
        <begin position="6"/>
        <end position="191"/>
    </location>
</feature>
<dbReference type="PRINTS" id="PR00080">
    <property type="entry name" value="SDRFAMILY"/>
</dbReference>
<dbReference type="CDD" id="cd05233">
    <property type="entry name" value="SDR_c"/>
    <property type="match status" value="1"/>
</dbReference>
<keyword evidence="5" id="KW-1185">Reference proteome</keyword>
<evidence type="ECO:0000256" key="2">
    <source>
        <dbReference type="ARBA" id="ARBA00023002"/>
    </source>
</evidence>
<protein>
    <submittedName>
        <fullName evidence="4">General stress protein 39</fullName>
        <ecNumber evidence="4">1.-.-.-</ecNumber>
    </submittedName>
</protein>
<evidence type="ECO:0000313" key="5">
    <source>
        <dbReference type="Proteomes" id="UP000315017"/>
    </source>
</evidence>
<dbReference type="InterPro" id="IPR002347">
    <property type="entry name" value="SDR_fam"/>
</dbReference>
<dbReference type="PROSITE" id="PS00061">
    <property type="entry name" value="ADH_SHORT"/>
    <property type="match status" value="1"/>
</dbReference>
<dbReference type="KEGG" id="aagg:ETAA8_30140"/>
<dbReference type="AlphaFoldDB" id="A0A517YCF5"/>
<organism evidence="4 5">
    <name type="scientific">Anatilimnocola aggregata</name>
    <dbReference type="NCBI Taxonomy" id="2528021"/>
    <lineage>
        <taxon>Bacteria</taxon>
        <taxon>Pseudomonadati</taxon>
        <taxon>Planctomycetota</taxon>
        <taxon>Planctomycetia</taxon>
        <taxon>Pirellulales</taxon>
        <taxon>Pirellulaceae</taxon>
        <taxon>Anatilimnocola</taxon>
    </lineage>
</organism>
<evidence type="ECO:0000259" key="3">
    <source>
        <dbReference type="SMART" id="SM00822"/>
    </source>
</evidence>
<dbReference type="Pfam" id="PF13561">
    <property type="entry name" value="adh_short_C2"/>
    <property type="match status" value="1"/>
</dbReference>
<sequence length="249" mass="26205">MDLTGKTALVTGGTLGIGAAIAMELAKRGANLSICARNLGEDAAKVKAEIEQLGRKCLLIKADMAVASECARVVAETASHFGRLDVLVHNAGGPAFGKTEEVTPELWEHTIALHVSANFYLTKAAIPHLKQGGEGAILMISSSAGVRGVPGAIAYATAKGALPQMARSLARDLADDNIRVNVVAPGVIRTRFHKDMSAERKEFNLKNRIPLHREGTAEQVADVAAFLISNDYITGETVVIDGGLSSRIA</sequence>
<proteinExistence type="inferred from homology"/>
<name>A0A517YCF5_9BACT</name>
<dbReference type="Gene3D" id="3.40.50.720">
    <property type="entry name" value="NAD(P)-binding Rossmann-like Domain"/>
    <property type="match status" value="1"/>
</dbReference>
<dbReference type="PRINTS" id="PR00081">
    <property type="entry name" value="GDHRDH"/>
</dbReference>
<dbReference type="InterPro" id="IPR036291">
    <property type="entry name" value="NAD(P)-bd_dom_sf"/>
</dbReference>
<dbReference type="EC" id="1.-.-.-" evidence="4"/>
<dbReference type="GO" id="GO:0016491">
    <property type="term" value="F:oxidoreductase activity"/>
    <property type="evidence" value="ECO:0007669"/>
    <property type="project" value="UniProtKB-KW"/>
</dbReference>
<evidence type="ECO:0000256" key="1">
    <source>
        <dbReference type="ARBA" id="ARBA00006484"/>
    </source>
</evidence>
<keyword evidence="2 4" id="KW-0560">Oxidoreductase</keyword>
<dbReference type="FunFam" id="3.40.50.720:FF:000084">
    <property type="entry name" value="Short-chain dehydrogenase reductase"/>
    <property type="match status" value="1"/>
</dbReference>
<comment type="similarity">
    <text evidence="1">Belongs to the short-chain dehydrogenases/reductases (SDR) family.</text>
</comment>
<dbReference type="EMBL" id="CP036274">
    <property type="protein sequence ID" value="QDU27923.1"/>
    <property type="molecule type" value="Genomic_DNA"/>
</dbReference>
<dbReference type="RefSeq" id="WP_145089341.1">
    <property type="nucleotide sequence ID" value="NZ_CP036274.1"/>
</dbReference>
<dbReference type="PANTHER" id="PTHR43639:SF1">
    <property type="entry name" value="SHORT-CHAIN DEHYDROGENASE_REDUCTASE FAMILY PROTEIN"/>
    <property type="match status" value="1"/>
</dbReference>
<accession>A0A517YCF5</accession>
<evidence type="ECO:0000313" key="4">
    <source>
        <dbReference type="EMBL" id="QDU27923.1"/>
    </source>
</evidence>
<dbReference type="InterPro" id="IPR020904">
    <property type="entry name" value="Sc_DH/Rdtase_CS"/>
</dbReference>
<dbReference type="InterPro" id="IPR057326">
    <property type="entry name" value="KR_dom"/>
</dbReference>
<dbReference type="SMART" id="SM00822">
    <property type="entry name" value="PKS_KR"/>
    <property type="match status" value="1"/>
</dbReference>
<dbReference type="SUPFAM" id="SSF51735">
    <property type="entry name" value="NAD(P)-binding Rossmann-fold domains"/>
    <property type="match status" value="1"/>
</dbReference>